<organism evidence="2 3">
    <name type="scientific">Acaromyces ingoldii</name>
    <dbReference type="NCBI Taxonomy" id="215250"/>
    <lineage>
        <taxon>Eukaryota</taxon>
        <taxon>Fungi</taxon>
        <taxon>Dikarya</taxon>
        <taxon>Basidiomycota</taxon>
        <taxon>Ustilaginomycotina</taxon>
        <taxon>Exobasidiomycetes</taxon>
        <taxon>Exobasidiales</taxon>
        <taxon>Cryptobasidiaceae</taxon>
        <taxon>Acaromyces</taxon>
    </lineage>
</organism>
<dbReference type="GeneID" id="37046164"/>
<dbReference type="InParanoid" id="A0A316YEA1"/>
<feature type="compositionally biased region" description="Basic and acidic residues" evidence="1">
    <location>
        <begin position="333"/>
        <end position="366"/>
    </location>
</feature>
<name>A0A316YEA1_9BASI</name>
<dbReference type="OrthoDB" id="10689504at2759"/>
<proteinExistence type="predicted"/>
<gene>
    <name evidence="2" type="ORF">FA10DRAFT_288941</name>
</gene>
<feature type="compositionally biased region" description="Low complexity" evidence="1">
    <location>
        <begin position="412"/>
        <end position="426"/>
    </location>
</feature>
<dbReference type="Proteomes" id="UP000245768">
    <property type="component" value="Unassembled WGS sequence"/>
</dbReference>
<evidence type="ECO:0000256" key="1">
    <source>
        <dbReference type="SAM" id="MobiDB-lite"/>
    </source>
</evidence>
<feature type="region of interest" description="Disordered" evidence="1">
    <location>
        <begin position="333"/>
        <end position="385"/>
    </location>
</feature>
<dbReference type="RefSeq" id="XP_025374720.1">
    <property type="nucleotide sequence ID" value="XM_025524248.1"/>
</dbReference>
<dbReference type="AlphaFoldDB" id="A0A316YEA1"/>
<feature type="compositionally biased region" description="Low complexity" evidence="1">
    <location>
        <begin position="367"/>
        <end position="382"/>
    </location>
</feature>
<feature type="region of interest" description="Disordered" evidence="1">
    <location>
        <begin position="484"/>
        <end position="595"/>
    </location>
</feature>
<protein>
    <submittedName>
        <fullName evidence="2">Uncharacterized protein</fullName>
    </submittedName>
</protein>
<feature type="region of interest" description="Disordered" evidence="1">
    <location>
        <begin position="412"/>
        <end position="440"/>
    </location>
</feature>
<sequence length="595" mass="65032">MSKNKSPQQTQAVLAGKEAQLGSVKPATKHATKHSRLFVSLLPPNFQNYPRYVTYDVENFAECFRRTHLKHDEWQRGKRTFEMWPGTGIPKVAGLCETSNSTTALQAAAGRGRLVGLLPAVDKLDRENSAFIASFESVLTELDKERSSRVELEQRQVEMEAKLVAMDTKWKELMENQLEQKTEFEQRLEEVLQKIDGIQQGLEDLHQKQSKPSVPGVHQGNSIGTSMTSNTRDAGQQTTGHADIELPGTGVHINNHQSTTLEYTSTPQIDKEEETPFQAASMKRLLAFKALARMDSSLMGALDFGQKSESPKEMKVKGASPESVVQSADVFHEATNDGHPNEVPDSKEIIESRDGSEKTSERKSEASEASAVVSAAPISSSRGSPMKGILINRSAHRAAAVYSKLNQKRISSPQAASAATSQSVVPIHKKSDSNDNALSGKEVIDRKTFAEDDVPTLSHDASSPASAANIGRIDAPIVIIDTDDESADDGENVSASLDGGISCRKEKAHRTPRLDNSPQPFFDDKDGDDIDKKPPEPRRKRKPEGPFRFADADVEIPSVKRRANPHLSSSSPITSRSPSTNPGINMPNKISKLSS</sequence>
<feature type="region of interest" description="Disordered" evidence="1">
    <location>
        <begin position="207"/>
        <end position="254"/>
    </location>
</feature>
<reference evidence="2" key="1">
    <citation type="journal article" date="2018" name="Mol. Biol. Evol.">
        <title>Broad Genomic Sampling Reveals a Smut Pathogenic Ancestry of the Fungal Clade Ustilaginomycotina.</title>
        <authorList>
            <person name="Kijpornyongpan T."/>
            <person name="Mondo S.J."/>
            <person name="Barry K."/>
            <person name="Sandor L."/>
            <person name="Lee J."/>
            <person name="Lipzen A."/>
            <person name="Pangilinan J."/>
            <person name="LaButti K."/>
            <person name="Hainaut M."/>
            <person name="Henrissat B."/>
            <person name="Grigoriev I.V."/>
            <person name="Spatafora J.W."/>
            <person name="Aime M.C."/>
        </authorList>
    </citation>
    <scope>NUCLEOTIDE SEQUENCE [LARGE SCALE GENOMIC DNA]</scope>
    <source>
        <strain evidence="2">MCA 4198</strain>
    </source>
</reference>
<evidence type="ECO:0000313" key="2">
    <source>
        <dbReference type="EMBL" id="PWN87522.1"/>
    </source>
</evidence>
<evidence type="ECO:0000313" key="3">
    <source>
        <dbReference type="Proteomes" id="UP000245768"/>
    </source>
</evidence>
<feature type="compositionally biased region" description="Polar residues" evidence="1">
    <location>
        <begin position="219"/>
        <end position="240"/>
    </location>
</feature>
<accession>A0A316YEA1</accession>
<dbReference type="EMBL" id="KZ819640">
    <property type="protein sequence ID" value="PWN87522.1"/>
    <property type="molecule type" value="Genomic_DNA"/>
</dbReference>
<feature type="compositionally biased region" description="Low complexity" evidence="1">
    <location>
        <begin position="568"/>
        <end position="580"/>
    </location>
</feature>
<keyword evidence="3" id="KW-1185">Reference proteome</keyword>